<dbReference type="PANTHER" id="PTHR42928:SF5">
    <property type="entry name" value="BLR1237 PROTEIN"/>
    <property type="match status" value="1"/>
</dbReference>
<dbReference type="Pfam" id="PF03401">
    <property type="entry name" value="TctC"/>
    <property type="match status" value="1"/>
</dbReference>
<evidence type="ECO:0000313" key="5">
    <source>
        <dbReference type="Proteomes" id="UP000321638"/>
    </source>
</evidence>
<dbReference type="InterPro" id="IPR042100">
    <property type="entry name" value="Bug_dom1"/>
</dbReference>
<dbReference type="PIRSF" id="PIRSF017082">
    <property type="entry name" value="YflP"/>
    <property type="match status" value="1"/>
</dbReference>
<evidence type="ECO:0000256" key="2">
    <source>
        <dbReference type="SAM" id="MobiDB-lite"/>
    </source>
</evidence>
<organism evidence="4 5">
    <name type="scientific">Vineibacter terrae</name>
    <dbReference type="NCBI Taxonomy" id="2586908"/>
    <lineage>
        <taxon>Bacteria</taxon>
        <taxon>Pseudomonadati</taxon>
        <taxon>Pseudomonadota</taxon>
        <taxon>Alphaproteobacteria</taxon>
        <taxon>Hyphomicrobiales</taxon>
        <taxon>Vineibacter</taxon>
    </lineage>
</organism>
<evidence type="ECO:0000256" key="3">
    <source>
        <dbReference type="SAM" id="Phobius"/>
    </source>
</evidence>
<evidence type="ECO:0000313" key="4">
    <source>
        <dbReference type="EMBL" id="TXL79434.1"/>
    </source>
</evidence>
<gene>
    <name evidence="4" type="ORF">FHP25_05630</name>
</gene>
<dbReference type="Proteomes" id="UP000321638">
    <property type="component" value="Unassembled WGS sequence"/>
</dbReference>
<protein>
    <submittedName>
        <fullName evidence="4">Tripartite tricarboxylate transporter substrate binding protein</fullName>
    </submittedName>
</protein>
<keyword evidence="3" id="KW-1133">Transmembrane helix</keyword>
<dbReference type="PANTHER" id="PTHR42928">
    <property type="entry name" value="TRICARBOXYLATE-BINDING PROTEIN"/>
    <property type="match status" value="1"/>
</dbReference>
<dbReference type="OrthoDB" id="7250553at2"/>
<dbReference type="CDD" id="cd13578">
    <property type="entry name" value="PBP2_Bug27"/>
    <property type="match status" value="1"/>
</dbReference>
<accession>A0A5C8PS02</accession>
<sequence>MPAACRRSRRACCWTCCCAPAPTVPPSPRHSTAPAEPAYDSRPHVASSVPRRRRFMHRRSLLAGVAMAGLAPVSVRAQAFPSKQIRILVGFAPGGGGDTVGRILAQEIGRDGGPSVLVDNKPGAGGNVATRELIRSPADGYTVMLANVGVLAVNPYAMKSAGYDPQTDLAPVSMAVEFANVLVVHPSVPARTLAEYLDLAKRPEGMTYGSSGIGSAGHLGGELLRAMSGAKLTHAPYRGGGPAMNDLIAGHVPSLIASAPTATGFMREGRIRSLAVTSARRSPYDPDVPTIAELGFAGYDATNWYALVAPAGTPPPIVAALNRLFVKALRAAEVREALARQGIESVPSTPDELAARIARESATWKKVVTDAGIRIE</sequence>
<feature type="region of interest" description="Disordered" evidence="2">
    <location>
        <begin position="24"/>
        <end position="50"/>
    </location>
</feature>
<comment type="caution">
    <text evidence="4">The sequence shown here is derived from an EMBL/GenBank/DDBJ whole genome shotgun (WGS) entry which is preliminary data.</text>
</comment>
<feature type="transmembrane region" description="Helical" evidence="3">
    <location>
        <begin position="61"/>
        <end position="79"/>
    </location>
</feature>
<keyword evidence="5" id="KW-1185">Reference proteome</keyword>
<evidence type="ECO:0000256" key="1">
    <source>
        <dbReference type="ARBA" id="ARBA00006987"/>
    </source>
</evidence>
<dbReference type="Gene3D" id="3.40.190.150">
    <property type="entry name" value="Bordetella uptake gene, domain 1"/>
    <property type="match status" value="1"/>
</dbReference>
<dbReference type="EMBL" id="VDUZ01000005">
    <property type="protein sequence ID" value="TXL79434.1"/>
    <property type="molecule type" value="Genomic_DNA"/>
</dbReference>
<comment type="similarity">
    <text evidence="1">Belongs to the UPF0065 (bug) family.</text>
</comment>
<keyword evidence="3" id="KW-0472">Membrane</keyword>
<proteinExistence type="inferred from homology"/>
<dbReference type="AlphaFoldDB" id="A0A5C8PS02"/>
<reference evidence="4 5" key="1">
    <citation type="submission" date="2019-06" db="EMBL/GenBank/DDBJ databases">
        <title>New taxonomy in bacterial strain CC-CFT640, isolated from vineyard.</title>
        <authorList>
            <person name="Lin S.-Y."/>
            <person name="Tsai C.-F."/>
            <person name="Young C.-C."/>
        </authorList>
    </citation>
    <scope>NUCLEOTIDE SEQUENCE [LARGE SCALE GENOMIC DNA]</scope>
    <source>
        <strain evidence="4 5">CC-CFT640</strain>
    </source>
</reference>
<dbReference type="Gene3D" id="3.40.190.10">
    <property type="entry name" value="Periplasmic binding protein-like II"/>
    <property type="match status" value="1"/>
</dbReference>
<dbReference type="SUPFAM" id="SSF53850">
    <property type="entry name" value="Periplasmic binding protein-like II"/>
    <property type="match status" value="1"/>
</dbReference>
<keyword evidence="3" id="KW-0812">Transmembrane</keyword>
<dbReference type="InterPro" id="IPR005064">
    <property type="entry name" value="BUG"/>
</dbReference>
<name>A0A5C8PS02_9HYPH</name>